<organism evidence="1 2">
    <name type="scientific">Leptotrombidium deliense</name>
    <dbReference type="NCBI Taxonomy" id="299467"/>
    <lineage>
        <taxon>Eukaryota</taxon>
        <taxon>Metazoa</taxon>
        <taxon>Ecdysozoa</taxon>
        <taxon>Arthropoda</taxon>
        <taxon>Chelicerata</taxon>
        <taxon>Arachnida</taxon>
        <taxon>Acari</taxon>
        <taxon>Acariformes</taxon>
        <taxon>Trombidiformes</taxon>
        <taxon>Prostigmata</taxon>
        <taxon>Anystina</taxon>
        <taxon>Parasitengona</taxon>
        <taxon>Trombiculoidea</taxon>
        <taxon>Trombiculidae</taxon>
        <taxon>Leptotrombidium</taxon>
    </lineage>
</organism>
<protein>
    <submittedName>
        <fullName evidence="1">Tetratricopeptide repeat protein 39B-like protein</fullName>
    </submittedName>
</protein>
<gene>
    <name evidence="1" type="ORF">B4U80_13921</name>
</gene>
<dbReference type="Gene3D" id="1.25.40.10">
    <property type="entry name" value="Tetratricopeptide repeat domain"/>
    <property type="match status" value="1"/>
</dbReference>
<dbReference type="InterPro" id="IPR019412">
    <property type="entry name" value="IML2/TPR_39"/>
</dbReference>
<dbReference type="InterPro" id="IPR011990">
    <property type="entry name" value="TPR-like_helical_dom_sf"/>
</dbReference>
<proteinExistence type="predicted"/>
<comment type="caution">
    <text evidence="1">The sequence shown here is derived from an EMBL/GenBank/DDBJ whole genome shotgun (WGS) entry which is preliminary data.</text>
</comment>
<dbReference type="PANTHER" id="PTHR31859">
    <property type="entry name" value="TETRATRICOPEPTIDE REPEAT PROTEIN 39 FAMILY MEMBER"/>
    <property type="match status" value="1"/>
</dbReference>
<dbReference type="Pfam" id="PF10300">
    <property type="entry name" value="Iml2-TPR_39"/>
    <property type="match status" value="1"/>
</dbReference>
<dbReference type="PANTHER" id="PTHR31859:SF1">
    <property type="entry name" value="TETRATRICOPEPTIDE REPEAT PROTEIN 39C"/>
    <property type="match status" value="1"/>
</dbReference>
<dbReference type="SUPFAM" id="SSF81901">
    <property type="entry name" value="HCP-like"/>
    <property type="match status" value="1"/>
</dbReference>
<dbReference type="Proteomes" id="UP000288716">
    <property type="component" value="Unassembled WGS sequence"/>
</dbReference>
<name>A0A443S7Q5_9ACAR</name>
<dbReference type="OrthoDB" id="6421628at2759"/>
<dbReference type="VEuPathDB" id="VectorBase:LDEU008536"/>
<reference evidence="1 2" key="1">
    <citation type="journal article" date="2018" name="Gigascience">
        <title>Genomes of trombidid mites reveal novel predicted allergens and laterally-transferred genes associated with secondary metabolism.</title>
        <authorList>
            <person name="Dong X."/>
            <person name="Chaisiri K."/>
            <person name="Xia D."/>
            <person name="Armstrong S.D."/>
            <person name="Fang Y."/>
            <person name="Donnelly M.J."/>
            <person name="Kadowaki T."/>
            <person name="McGarry J.W."/>
            <person name="Darby A.C."/>
            <person name="Makepeace B.L."/>
        </authorList>
    </citation>
    <scope>NUCLEOTIDE SEQUENCE [LARGE SCALE GENOMIC DNA]</scope>
    <source>
        <strain evidence="1">UoL-UT</strain>
    </source>
</reference>
<evidence type="ECO:0000313" key="2">
    <source>
        <dbReference type="Proteomes" id="UP000288716"/>
    </source>
</evidence>
<dbReference type="EMBL" id="NCKV01006335">
    <property type="protein sequence ID" value="RWS23504.1"/>
    <property type="molecule type" value="Genomic_DNA"/>
</dbReference>
<accession>A0A443S7Q5</accession>
<evidence type="ECO:0000313" key="1">
    <source>
        <dbReference type="EMBL" id="RWS23504.1"/>
    </source>
</evidence>
<sequence>MSSTAFTFDEQLVKVSENMKMVLENKIEQVTDFLEQHKTQCFYFSYGRSLLYFLQAGFTFEKQQFEVALKSLKKSLKIIQNNRKHGISKHVYISNYNSFSDEECHAELCYAEALIAYAAAVTLLEPGFTDFINAATKVKISHDCYKLCFKILENKTNWQTELRKVHFESGVRLGIAGFELGCSYLPVFFQKLLIFVGFTGNRDFGIRLLREAEHTRNGVRFYGIHGALLAYNIAAETVFGTKSLGEYDEKLVKHIVDTWTPNGEESIFVAIKAAFNHRNGNIKETIKLYNRCLEIADDSWITVTKGLKLLLVTCYALEGNWNECVKLLQETNDYLRYSPAVTDYALAVCLSMKMDEERDEKYIPSIQKLLRTIPSLKKHFGGLFAFHEKLIIKRSKQYAENVERMILPELFYIWNYFCVLEKSKEYLKLILRKIDQKFETITEESNFEGFMYLTFLKGVVFRHLKIDNKAIQCFENILKNERKIKCENHLQPQSALELASIYKCWDRIDLAKIYTKKAKQFSGYLTESLVKFRLNLLSNSIK</sequence>
<dbReference type="AlphaFoldDB" id="A0A443S7Q5"/>
<keyword evidence="2" id="KW-1185">Reference proteome</keyword>